<evidence type="ECO:0000256" key="1">
    <source>
        <dbReference type="SAM" id="MobiDB-lite"/>
    </source>
</evidence>
<organism evidence="2 3">
    <name type="scientific">Acaulospora morrowiae</name>
    <dbReference type="NCBI Taxonomy" id="94023"/>
    <lineage>
        <taxon>Eukaryota</taxon>
        <taxon>Fungi</taxon>
        <taxon>Fungi incertae sedis</taxon>
        <taxon>Mucoromycota</taxon>
        <taxon>Glomeromycotina</taxon>
        <taxon>Glomeromycetes</taxon>
        <taxon>Diversisporales</taxon>
        <taxon>Acaulosporaceae</taxon>
        <taxon>Acaulospora</taxon>
    </lineage>
</organism>
<accession>A0A9N9A447</accession>
<proteinExistence type="predicted"/>
<protein>
    <submittedName>
        <fullName evidence="2">14505_t:CDS:1</fullName>
    </submittedName>
</protein>
<dbReference type="AlphaFoldDB" id="A0A9N9A447"/>
<dbReference type="EMBL" id="CAJVPV010002127">
    <property type="protein sequence ID" value="CAG8518448.1"/>
    <property type="molecule type" value="Genomic_DNA"/>
</dbReference>
<name>A0A9N9A447_9GLOM</name>
<reference evidence="2" key="1">
    <citation type="submission" date="2021-06" db="EMBL/GenBank/DDBJ databases">
        <authorList>
            <person name="Kallberg Y."/>
            <person name="Tangrot J."/>
            <person name="Rosling A."/>
        </authorList>
    </citation>
    <scope>NUCLEOTIDE SEQUENCE</scope>
    <source>
        <strain evidence="2">CL551</strain>
    </source>
</reference>
<evidence type="ECO:0000313" key="2">
    <source>
        <dbReference type="EMBL" id="CAG8518448.1"/>
    </source>
</evidence>
<sequence>MSTTIQNIDQVSTEVKSSKPTWQDIEKAIVIITQAAEDLDIYILDNAKKIFPNEEKYIESKKQYQECNDPSSLQNFQNPSQPVLLPSRPL</sequence>
<keyword evidence="3" id="KW-1185">Reference proteome</keyword>
<comment type="caution">
    <text evidence="2">The sequence shown here is derived from an EMBL/GenBank/DDBJ whole genome shotgun (WGS) entry which is preliminary data.</text>
</comment>
<evidence type="ECO:0000313" key="3">
    <source>
        <dbReference type="Proteomes" id="UP000789342"/>
    </source>
</evidence>
<gene>
    <name evidence="2" type="ORF">AMORRO_LOCUS4080</name>
</gene>
<feature type="region of interest" description="Disordered" evidence="1">
    <location>
        <begin position="62"/>
        <end position="90"/>
    </location>
</feature>
<feature type="non-terminal residue" evidence="2">
    <location>
        <position position="90"/>
    </location>
</feature>
<dbReference type="OrthoDB" id="10390502at2759"/>
<dbReference type="Proteomes" id="UP000789342">
    <property type="component" value="Unassembled WGS sequence"/>
</dbReference>
<feature type="compositionally biased region" description="Polar residues" evidence="1">
    <location>
        <begin position="65"/>
        <end position="81"/>
    </location>
</feature>
<feature type="non-terminal residue" evidence="2">
    <location>
        <position position="1"/>
    </location>
</feature>